<feature type="transmembrane region" description="Helical" evidence="10">
    <location>
        <begin position="6"/>
        <end position="25"/>
    </location>
</feature>
<feature type="transmembrane region" description="Helical" evidence="10">
    <location>
        <begin position="103"/>
        <end position="126"/>
    </location>
</feature>
<comment type="function">
    <text evidence="10">Mediates both low-affinity uptake and efflux of sugar across the membrane.</text>
</comment>
<sequence>MPTHHASAAIFGIIGNMISVMVYLAPVPTFYQIYKKKCTDGFHSLPYLLSLMSSMLWLYYAFLKIHDGVVPLITINSIGCVIELIYILTYIKYAHKDARNLTYTLFAAMNIAFLTLVLSSHFALHGSHRVKVIGWICDAVSLSVFASPLSIMAKVIRTKSVQFMPFYLSFFLTLNAITWFVYGLSIQDKCIYVPNVGGFGLGLVQMVLYGIYRNGGESEKEQALAEGVINIVVVNPLGPAEVFPIAVEVDDDKVKEGLVVDQEKDAKD</sequence>
<comment type="similarity">
    <text evidence="2 10">Belongs to the SWEET sugar transporter family.</text>
</comment>
<keyword evidence="3 10" id="KW-0813">Transport</keyword>
<feature type="transmembrane region" description="Helical" evidence="10">
    <location>
        <begin position="132"/>
        <end position="153"/>
    </location>
</feature>
<dbReference type="GO" id="GO:0005886">
    <property type="term" value="C:plasma membrane"/>
    <property type="evidence" value="ECO:0007669"/>
    <property type="project" value="UniProtKB-SubCell"/>
</dbReference>
<dbReference type="GO" id="GO:0051119">
    <property type="term" value="F:sugar transmembrane transporter activity"/>
    <property type="evidence" value="ECO:0007669"/>
    <property type="project" value="InterPro"/>
</dbReference>
<dbReference type="FunFam" id="1.20.1280.290:FF:000003">
    <property type="entry name" value="Bidirectional sugar transporter SWEET"/>
    <property type="match status" value="1"/>
</dbReference>
<dbReference type="FunFam" id="1.20.1280.290:FF:000001">
    <property type="entry name" value="Bidirectional sugar transporter SWEET"/>
    <property type="match status" value="1"/>
</dbReference>
<dbReference type="PANTHER" id="PTHR10791:SF222">
    <property type="entry name" value="BIDIRECTIONAL SUGAR TRANSPORTER SWEET15"/>
    <property type="match status" value="1"/>
</dbReference>
<feature type="transmembrane region" description="Helical" evidence="10">
    <location>
        <begin position="191"/>
        <end position="212"/>
    </location>
</feature>
<keyword evidence="8 10" id="KW-1133">Transmembrane helix</keyword>
<dbReference type="PANTHER" id="PTHR10791">
    <property type="entry name" value="RAG1-ACTIVATING PROTEIN 1"/>
    <property type="match status" value="1"/>
</dbReference>
<dbReference type="Gramene" id="XM_028347806.1">
    <property type="protein sequence ID" value="XP_028203607.1"/>
    <property type="gene ID" value="LOC114387602"/>
</dbReference>
<feature type="transmembrane region" description="Helical" evidence="10">
    <location>
        <begin position="45"/>
        <end position="63"/>
    </location>
</feature>
<keyword evidence="9 10" id="KW-0472">Membrane</keyword>
<gene>
    <name evidence="11" type="ORF">D0Y65_039998</name>
</gene>
<reference evidence="11 12" key="1">
    <citation type="submission" date="2018-09" db="EMBL/GenBank/DDBJ databases">
        <title>A high-quality reference genome of wild soybean provides a powerful tool to mine soybean genomes.</title>
        <authorList>
            <person name="Xie M."/>
            <person name="Chung C.Y.L."/>
            <person name="Li M.-W."/>
            <person name="Wong F.-L."/>
            <person name="Chan T.-F."/>
            <person name="Lam H.-M."/>
        </authorList>
    </citation>
    <scope>NUCLEOTIDE SEQUENCE [LARGE SCALE GENOMIC DNA]</scope>
    <source>
        <strain evidence="12">cv. W05</strain>
        <tissue evidence="11">Hypocotyl of etiolated seedlings</tissue>
    </source>
</reference>
<dbReference type="GO" id="GO:0008515">
    <property type="term" value="F:sucrose transmembrane transporter activity"/>
    <property type="evidence" value="ECO:0007669"/>
    <property type="project" value="UniProtKB-ARBA"/>
</dbReference>
<feature type="transmembrane region" description="Helical" evidence="10">
    <location>
        <begin position="165"/>
        <end position="185"/>
    </location>
</feature>
<evidence type="ECO:0000256" key="6">
    <source>
        <dbReference type="ARBA" id="ARBA00022692"/>
    </source>
</evidence>
<protein>
    <recommendedName>
        <fullName evidence="10">Bidirectional sugar transporter SWEET</fullName>
    </recommendedName>
</protein>
<organism evidence="11 12">
    <name type="scientific">Glycine soja</name>
    <name type="common">Wild soybean</name>
    <dbReference type="NCBI Taxonomy" id="3848"/>
    <lineage>
        <taxon>Eukaryota</taxon>
        <taxon>Viridiplantae</taxon>
        <taxon>Streptophyta</taxon>
        <taxon>Embryophyta</taxon>
        <taxon>Tracheophyta</taxon>
        <taxon>Spermatophyta</taxon>
        <taxon>Magnoliopsida</taxon>
        <taxon>eudicotyledons</taxon>
        <taxon>Gunneridae</taxon>
        <taxon>Pentapetalae</taxon>
        <taxon>rosids</taxon>
        <taxon>fabids</taxon>
        <taxon>Fabales</taxon>
        <taxon>Fabaceae</taxon>
        <taxon>Papilionoideae</taxon>
        <taxon>50 kb inversion clade</taxon>
        <taxon>NPAAA clade</taxon>
        <taxon>indigoferoid/millettioid clade</taxon>
        <taxon>Phaseoleae</taxon>
        <taxon>Glycine</taxon>
        <taxon>Glycine subgen. Soja</taxon>
    </lineage>
</organism>
<accession>A0A445GP91</accession>
<evidence type="ECO:0000256" key="1">
    <source>
        <dbReference type="ARBA" id="ARBA00004651"/>
    </source>
</evidence>
<dbReference type="AlphaFoldDB" id="A0A445GP91"/>
<dbReference type="Gene3D" id="1.20.1280.290">
    <property type="match status" value="2"/>
</dbReference>
<evidence type="ECO:0000256" key="9">
    <source>
        <dbReference type="ARBA" id="ARBA00023136"/>
    </source>
</evidence>
<dbReference type="Pfam" id="PF03083">
    <property type="entry name" value="MtN3_slv"/>
    <property type="match status" value="2"/>
</dbReference>
<evidence type="ECO:0000256" key="7">
    <source>
        <dbReference type="ARBA" id="ARBA00022737"/>
    </source>
</evidence>
<feature type="transmembrane region" description="Helical" evidence="10">
    <location>
        <begin position="69"/>
        <end position="91"/>
    </location>
</feature>
<proteinExistence type="inferred from homology"/>
<keyword evidence="5 10" id="KW-0762">Sugar transport</keyword>
<comment type="caution">
    <text evidence="11">The sequence shown here is derived from an EMBL/GenBank/DDBJ whole genome shotgun (WGS) entry which is preliminary data.</text>
</comment>
<evidence type="ECO:0000256" key="10">
    <source>
        <dbReference type="RuleBase" id="RU910715"/>
    </source>
</evidence>
<evidence type="ECO:0000256" key="8">
    <source>
        <dbReference type="ARBA" id="ARBA00022989"/>
    </source>
</evidence>
<dbReference type="InterPro" id="IPR004316">
    <property type="entry name" value="SWEET_rpt"/>
</dbReference>
<keyword evidence="6 10" id="KW-0812">Transmembrane</keyword>
<keyword evidence="4" id="KW-1003">Cell membrane</keyword>
<dbReference type="EMBL" id="QZWG01000015">
    <property type="protein sequence ID" value="RZB63125.1"/>
    <property type="molecule type" value="Genomic_DNA"/>
</dbReference>
<evidence type="ECO:0000256" key="5">
    <source>
        <dbReference type="ARBA" id="ARBA00022597"/>
    </source>
</evidence>
<dbReference type="InterPro" id="IPR047664">
    <property type="entry name" value="SWEET"/>
</dbReference>
<keyword evidence="7" id="KW-0677">Repeat</keyword>
<evidence type="ECO:0000256" key="3">
    <source>
        <dbReference type="ARBA" id="ARBA00022448"/>
    </source>
</evidence>
<dbReference type="Proteomes" id="UP000289340">
    <property type="component" value="Chromosome 15"/>
</dbReference>
<name>A0A445GP91_GLYSO</name>
<keyword evidence="12" id="KW-1185">Reference proteome</keyword>
<evidence type="ECO:0000313" key="11">
    <source>
        <dbReference type="EMBL" id="RZB63125.1"/>
    </source>
</evidence>
<comment type="subcellular location">
    <subcellularLocation>
        <location evidence="1 10">Cell membrane</location>
        <topology evidence="1 10">Multi-pass membrane protein</topology>
    </subcellularLocation>
</comment>
<evidence type="ECO:0000256" key="2">
    <source>
        <dbReference type="ARBA" id="ARBA00007809"/>
    </source>
</evidence>
<evidence type="ECO:0000256" key="4">
    <source>
        <dbReference type="ARBA" id="ARBA00022475"/>
    </source>
</evidence>
<evidence type="ECO:0000313" key="12">
    <source>
        <dbReference type="Proteomes" id="UP000289340"/>
    </source>
</evidence>